<dbReference type="SUPFAM" id="SSF53335">
    <property type="entry name" value="S-adenosyl-L-methionine-dependent methyltransferases"/>
    <property type="match status" value="1"/>
</dbReference>
<protein>
    <recommendedName>
        <fullName evidence="2">Methyltransferase</fullName>
    </recommendedName>
</protein>
<sequence length="271" mass="32629">MTTKVLLIGGDKIADLLKIQSIIESRIGNNSYKCDFLTNEPQWHIDECLNPQVLNNHNITLLVGDMNDVKFWNKVENDYYDIIMFDYSTTKFCKFHLLHIQELVKKLTDNGEIYMFQEFMCCRYLNINDYVYYDNFFDSKKYIKDKIYFDINNDSFTELPILMGMSYNPKKLDHDNLILKYKIIMTDSFLVYYNKLMFQYYFDNVEYVNGNYLNYNDEIVKTNDRFLDTDYVNNLSYYRLTRPIKNMELHSQIIISDFIDEVITDFLSLRK</sequence>
<proteinExistence type="predicted"/>
<name>A0A1V0SFL2_9VIRU</name>
<accession>A0A1V0SFL2</accession>
<reference evidence="1" key="1">
    <citation type="journal article" date="2017" name="Science">
        <title>Giant viruses with an expanded complement of translation system components.</title>
        <authorList>
            <person name="Schulz F."/>
            <person name="Yutin N."/>
            <person name="Ivanova N.N."/>
            <person name="Ortega D.R."/>
            <person name="Lee T.K."/>
            <person name="Vierheilig J."/>
            <person name="Daims H."/>
            <person name="Horn M."/>
            <person name="Wagner M."/>
            <person name="Jensen G.J."/>
            <person name="Kyrpides N.C."/>
            <person name="Koonin E.V."/>
            <person name="Woyke T."/>
        </authorList>
    </citation>
    <scope>NUCLEOTIDE SEQUENCE</scope>
    <source>
        <strain evidence="1">HKV1</strain>
    </source>
</reference>
<organism evidence="1">
    <name type="scientific">Hokovirus HKV1</name>
    <dbReference type="NCBI Taxonomy" id="1977638"/>
    <lineage>
        <taxon>Viruses</taxon>
        <taxon>Varidnaviria</taxon>
        <taxon>Bamfordvirae</taxon>
        <taxon>Nucleocytoviricota</taxon>
        <taxon>Megaviricetes</taxon>
        <taxon>Imitervirales</taxon>
        <taxon>Mimiviridae</taxon>
        <taxon>Klosneuvirinae</taxon>
        <taxon>Hokovirus</taxon>
    </lineage>
</organism>
<dbReference type="EMBL" id="KY684104">
    <property type="protein sequence ID" value="ARF10516.1"/>
    <property type="molecule type" value="Genomic_DNA"/>
</dbReference>
<evidence type="ECO:0008006" key="2">
    <source>
        <dbReference type="Google" id="ProtNLM"/>
    </source>
</evidence>
<evidence type="ECO:0000313" key="1">
    <source>
        <dbReference type="EMBL" id="ARF10516.1"/>
    </source>
</evidence>
<gene>
    <name evidence="1" type="ORF">Hokovirus_2_43</name>
</gene>
<dbReference type="InterPro" id="IPR029063">
    <property type="entry name" value="SAM-dependent_MTases_sf"/>
</dbReference>